<feature type="transmembrane region" description="Helical" evidence="6">
    <location>
        <begin position="136"/>
        <end position="155"/>
    </location>
</feature>
<feature type="transmembrane region" description="Helical" evidence="6">
    <location>
        <begin position="357"/>
        <end position="384"/>
    </location>
</feature>
<evidence type="ECO:0000256" key="4">
    <source>
        <dbReference type="ARBA" id="ARBA00022989"/>
    </source>
</evidence>
<evidence type="ECO:0000313" key="8">
    <source>
        <dbReference type="EMBL" id="PRP87005.1"/>
    </source>
</evidence>
<dbReference type="PANTHER" id="PTHR23511">
    <property type="entry name" value="SYNAPTIC VESICLE GLYCOPROTEIN 2"/>
    <property type="match status" value="1"/>
</dbReference>
<dbReference type="Pfam" id="PF07690">
    <property type="entry name" value="MFS_1"/>
    <property type="match status" value="1"/>
</dbReference>
<evidence type="ECO:0000256" key="1">
    <source>
        <dbReference type="ARBA" id="ARBA00004141"/>
    </source>
</evidence>
<keyword evidence="3 6" id="KW-0812">Transmembrane</keyword>
<dbReference type="Proteomes" id="UP000241769">
    <property type="component" value="Unassembled WGS sequence"/>
</dbReference>
<reference evidence="8 9" key="1">
    <citation type="journal article" date="2018" name="Genome Biol. Evol.">
        <title>Multiple Roots of Fruiting Body Formation in Amoebozoa.</title>
        <authorList>
            <person name="Hillmann F."/>
            <person name="Forbes G."/>
            <person name="Novohradska S."/>
            <person name="Ferling I."/>
            <person name="Riege K."/>
            <person name="Groth M."/>
            <person name="Westermann M."/>
            <person name="Marz M."/>
            <person name="Spaller T."/>
            <person name="Winckler T."/>
            <person name="Schaap P."/>
            <person name="Glockner G."/>
        </authorList>
    </citation>
    <scope>NUCLEOTIDE SEQUENCE [LARGE SCALE GENOMIC DNA]</scope>
    <source>
        <strain evidence="8 9">Jena</strain>
    </source>
</reference>
<gene>
    <name evidence="8" type="ORF">PROFUN_04987</name>
</gene>
<comment type="subcellular location">
    <subcellularLocation>
        <location evidence="1">Membrane</location>
        <topology evidence="1">Multi-pass membrane protein</topology>
    </subcellularLocation>
</comment>
<feature type="transmembrane region" description="Helical" evidence="6">
    <location>
        <begin position="219"/>
        <end position="244"/>
    </location>
</feature>
<dbReference type="SUPFAM" id="SSF103473">
    <property type="entry name" value="MFS general substrate transporter"/>
    <property type="match status" value="1"/>
</dbReference>
<feature type="domain" description="Major facilitator superfamily (MFS) profile" evidence="7">
    <location>
        <begin position="1"/>
        <end position="399"/>
    </location>
</feature>
<keyword evidence="5 6" id="KW-0472">Membrane</keyword>
<feature type="transmembrane region" description="Helical" evidence="6">
    <location>
        <begin position="314"/>
        <end position="336"/>
    </location>
</feature>
<dbReference type="PROSITE" id="PS50850">
    <property type="entry name" value="MFS"/>
    <property type="match status" value="1"/>
</dbReference>
<evidence type="ECO:0000256" key="3">
    <source>
        <dbReference type="ARBA" id="ARBA00022692"/>
    </source>
</evidence>
<dbReference type="AlphaFoldDB" id="A0A2P6NSR5"/>
<feature type="transmembrane region" description="Helical" evidence="6">
    <location>
        <begin position="67"/>
        <end position="89"/>
    </location>
</feature>
<evidence type="ECO:0000259" key="7">
    <source>
        <dbReference type="PROSITE" id="PS50850"/>
    </source>
</evidence>
<keyword evidence="9" id="KW-1185">Reference proteome</keyword>
<protein>
    <submittedName>
        <fullName evidence="8">Putative major facilitator superfamily transporter</fullName>
    </submittedName>
</protein>
<dbReference type="EMBL" id="MDYQ01000024">
    <property type="protein sequence ID" value="PRP87005.1"/>
    <property type="molecule type" value="Genomic_DNA"/>
</dbReference>
<evidence type="ECO:0000313" key="9">
    <source>
        <dbReference type="Proteomes" id="UP000241769"/>
    </source>
</evidence>
<evidence type="ECO:0000256" key="5">
    <source>
        <dbReference type="ARBA" id="ARBA00023136"/>
    </source>
</evidence>
<organism evidence="8 9">
    <name type="scientific">Planoprotostelium fungivorum</name>
    <dbReference type="NCBI Taxonomy" id="1890364"/>
    <lineage>
        <taxon>Eukaryota</taxon>
        <taxon>Amoebozoa</taxon>
        <taxon>Evosea</taxon>
        <taxon>Variosea</taxon>
        <taxon>Cavosteliida</taxon>
        <taxon>Cavosteliaceae</taxon>
        <taxon>Planoprotostelium</taxon>
    </lineage>
</organism>
<dbReference type="STRING" id="1890364.A0A2P6NSR5"/>
<dbReference type="CDD" id="cd17316">
    <property type="entry name" value="MFS_SV2_like"/>
    <property type="match status" value="1"/>
</dbReference>
<keyword evidence="4 6" id="KW-1133">Transmembrane helix</keyword>
<feature type="transmembrane region" description="Helical" evidence="6">
    <location>
        <begin position="12"/>
        <end position="31"/>
    </location>
</feature>
<dbReference type="OrthoDB" id="4142200at2759"/>
<dbReference type="InParanoid" id="A0A2P6NSR5"/>
<dbReference type="GO" id="GO:0016020">
    <property type="term" value="C:membrane"/>
    <property type="evidence" value="ECO:0007669"/>
    <property type="project" value="UniProtKB-SubCell"/>
</dbReference>
<dbReference type="InterPro" id="IPR020846">
    <property type="entry name" value="MFS_dom"/>
</dbReference>
<feature type="transmembrane region" description="Helical" evidence="6">
    <location>
        <begin position="43"/>
        <end position="61"/>
    </location>
</feature>
<dbReference type="InterPro" id="IPR036259">
    <property type="entry name" value="MFS_trans_sf"/>
</dbReference>
<dbReference type="Gene3D" id="1.20.1250.20">
    <property type="entry name" value="MFS general substrate transporter like domains"/>
    <property type="match status" value="1"/>
</dbReference>
<sequence length="430" mass="47840">MLGSSIKISEDLVGLLPSIQFTGMCIGSFVWGWSSDRFGRKSTFILTLLVGGTFGILAALAPNYATITIALFFVGFGAGGNLAVDGSVFSEFLPRKRRGQMMVLLSTFWALGSIVASTCSYLILPRWTQPDIGWRILLAIPSCSSILVGLLRLTFVESPAYLIRKYPMDKVVENMNIVAKRNGTSTVFTPDMLERFLPQNQPKEKRGVPKLKRLTTRPLLWTTLLVWSFWWFTNFGFTGFNLFLPKLLQLKHNERASDSYLHTLIYNLAGVPGSLVGAIMVESFLGRKWTMTSCCIIAGVLMIAFNFISSLDSMVPTISCICAINFFSQIMYAAYYTYTPEVFPTAARATGVGLSSFFGKLAGIIAPLLIGWLLGIDVVIVLWLDFAMMLTGTLTHRNEGKTDELRWNMHGRNLRYPGPRGPISTNLRYC</sequence>
<evidence type="ECO:0000256" key="6">
    <source>
        <dbReference type="SAM" id="Phobius"/>
    </source>
</evidence>
<name>A0A2P6NSR5_9EUKA</name>
<dbReference type="GO" id="GO:0022857">
    <property type="term" value="F:transmembrane transporter activity"/>
    <property type="evidence" value="ECO:0007669"/>
    <property type="project" value="InterPro"/>
</dbReference>
<feature type="transmembrane region" description="Helical" evidence="6">
    <location>
        <begin position="289"/>
        <end position="308"/>
    </location>
</feature>
<proteinExistence type="predicted"/>
<dbReference type="PANTHER" id="PTHR23511:SF5">
    <property type="entry name" value="MAJOR FACILITATOR-TYPE TRANSPORTER HXNZ-RELATED"/>
    <property type="match status" value="1"/>
</dbReference>
<keyword evidence="2" id="KW-0813">Transport</keyword>
<accession>A0A2P6NSR5</accession>
<comment type="caution">
    <text evidence="8">The sequence shown here is derived from an EMBL/GenBank/DDBJ whole genome shotgun (WGS) entry which is preliminary data.</text>
</comment>
<dbReference type="InterPro" id="IPR011701">
    <property type="entry name" value="MFS"/>
</dbReference>
<feature type="transmembrane region" description="Helical" evidence="6">
    <location>
        <begin position="101"/>
        <end position="124"/>
    </location>
</feature>
<evidence type="ECO:0000256" key="2">
    <source>
        <dbReference type="ARBA" id="ARBA00022448"/>
    </source>
</evidence>